<dbReference type="EMBL" id="JAAGAX010000011">
    <property type="protein sequence ID" value="KAF2298492.1"/>
    <property type="molecule type" value="Genomic_DNA"/>
</dbReference>
<dbReference type="Gene3D" id="1.20.1110.10">
    <property type="entry name" value="Calcium-transporting ATPase, transmembrane domain"/>
    <property type="match status" value="1"/>
</dbReference>
<keyword evidence="4" id="KW-1185">Reference proteome</keyword>
<keyword evidence="2" id="KW-0812">Transmembrane</keyword>
<reference evidence="3 4" key="1">
    <citation type="journal article" date="2020" name="Mol. Plant">
        <title>The Chromosome-Based Rubber Tree Genome Provides New Insights into Spurge Genome Evolution and Rubber Biosynthesis.</title>
        <authorList>
            <person name="Liu J."/>
            <person name="Shi C."/>
            <person name="Shi C.C."/>
            <person name="Li W."/>
            <person name="Zhang Q.J."/>
            <person name="Zhang Y."/>
            <person name="Li K."/>
            <person name="Lu H.F."/>
            <person name="Shi C."/>
            <person name="Zhu S.T."/>
            <person name="Xiao Z.Y."/>
            <person name="Nan H."/>
            <person name="Yue Y."/>
            <person name="Zhu X.G."/>
            <person name="Wu Y."/>
            <person name="Hong X.N."/>
            <person name="Fan G.Y."/>
            <person name="Tong Y."/>
            <person name="Zhang D."/>
            <person name="Mao C.L."/>
            <person name="Liu Y.L."/>
            <person name="Hao S.J."/>
            <person name="Liu W.Q."/>
            <person name="Lv M.Q."/>
            <person name="Zhang H.B."/>
            <person name="Liu Y."/>
            <person name="Hu-Tang G.R."/>
            <person name="Wang J.P."/>
            <person name="Wang J.H."/>
            <person name="Sun Y.H."/>
            <person name="Ni S.B."/>
            <person name="Chen W.B."/>
            <person name="Zhang X.C."/>
            <person name="Jiao Y.N."/>
            <person name="Eichler E.E."/>
            <person name="Li G.H."/>
            <person name="Liu X."/>
            <person name="Gao L.Z."/>
        </authorList>
    </citation>
    <scope>NUCLEOTIDE SEQUENCE [LARGE SCALE GENOMIC DNA]</scope>
    <source>
        <strain evidence="4">cv. GT1</strain>
        <tissue evidence="3">Leaf</tissue>
    </source>
</reference>
<proteinExistence type="predicted"/>
<protein>
    <submittedName>
        <fullName evidence="3">Uncharacterized protein</fullName>
    </submittedName>
</protein>
<evidence type="ECO:0000256" key="1">
    <source>
        <dbReference type="ARBA" id="ARBA00022842"/>
    </source>
</evidence>
<keyword evidence="2" id="KW-0472">Membrane</keyword>
<keyword evidence="2" id="KW-1133">Transmembrane helix</keyword>
<gene>
    <name evidence="3" type="ORF">GH714_023785</name>
</gene>
<evidence type="ECO:0000256" key="2">
    <source>
        <dbReference type="SAM" id="Phobius"/>
    </source>
</evidence>
<dbReference type="GO" id="GO:0005886">
    <property type="term" value="C:plasma membrane"/>
    <property type="evidence" value="ECO:0007669"/>
    <property type="project" value="TreeGrafter"/>
</dbReference>
<keyword evidence="1" id="KW-0460">Magnesium</keyword>
<accession>A0A6A6LAQ4</accession>
<dbReference type="AlphaFoldDB" id="A0A6A6LAQ4"/>
<dbReference type="PANTHER" id="PTHR24093">
    <property type="entry name" value="CATION TRANSPORTING ATPASE"/>
    <property type="match status" value="1"/>
</dbReference>
<evidence type="ECO:0000313" key="4">
    <source>
        <dbReference type="Proteomes" id="UP000467840"/>
    </source>
</evidence>
<sequence length="88" mass="9898">MFTLSVGEMMSSKSRRLDEQTPLQARLSKLESDIGKVGLAVAILVLVVLTIRYFTGSARDDHGRREFNGSETNIKDVLNSVFDILRRQ</sequence>
<name>A0A6A6LAQ4_HEVBR</name>
<dbReference type="Proteomes" id="UP000467840">
    <property type="component" value="Chromosome 1"/>
</dbReference>
<feature type="transmembrane region" description="Helical" evidence="2">
    <location>
        <begin position="37"/>
        <end position="55"/>
    </location>
</feature>
<dbReference type="PANTHER" id="PTHR24093:SF509">
    <property type="entry name" value="CALCIUM-TRANSPORTING ATPASE"/>
    <property type="match status" value="1"/>
</dbReference>
<organism evidence="3 4">
    <name type="scientific">Hevea brasiliensis</name>
    <name type="common">Para rubber tree</name>
    <name type="synonym">Siphonia brasiliensis</name>
    <dbReference type="NCBI Taxonomy" id="3981"/>
    <lineage>
        <taxon>Eukaryota</taxon>
        <taxon>Viridiplantae</taxon>
        <taxon>Streptophyta</taxon>
        <taxon>Embryophyta</taxon>
        <taxon>Tracheophyta</taxon>
        <taxon>Spermatophyta</taxon>
        <taxon>Magnoliopsida</taxon>
        <taxon>eudicotyledons</taxon>
        <taxon>Gunneridae</taxon>
        <taxon>Pentapetalae</taxon>
        <taxon>rosids</taxon>
        <taxon>fabids</taxon>
        <taxon>Malpighiales</taxon>
        <taxon>Euphorbiaceae</taxon>
        <taxon>Crotonoideae</taxon>
        <taxon>Micrandreae</taxon>
        <taxon>Hevea</taxon>
    </lineage>
</organism>
<dbReference type="GO" id="GO:0005388">
    <property type="term" value="F:P-type calcium transporter activity"/>
    <property type="evidence" value="ECO:0007669"/>
    <property type="project" value="TreeGrafter"/>
</dbReference>
<evidence type="ECO:0000313" key="3">
    <source>
        <dbReference type="EMBL" id="KAF2298492.1"/>
    </source>
</evidence>
<comment type="caution">
    <text evidence="3">The sequence shown here is derived from an EMBL/GenBank/DDBJ whole genome shotgun (WGS) entry which is preliminary data.</text>
</comment>